<dbReference type="CDD" id="cd09124">
    <property type="entry name" value="PLDc_like_TrmB_middle"/>
    <property type="match status" value="1"/>
</dbReference>
<proteinExistence type="predicted"/>
<protein>
    <submittedName>
        <fullName evidence="2">TrmB family transcriptional regulator</fullName>
    </submittedName>
</protein>
<dbReference type="PANTHER" id="PTHR34293">
    <property type="entry name" value="HTH-TYPE TRANSCRIPTIONAL REGULATOR TRMBL2"/>
    <property type="match status" value="1"/>
</dbReference>
<gene>
    <name evidence="2" type="ORF">KHB02_019400</name>
</gene>
<dbReference type="InterPro" id="IPR002831">
    <property type="entry name" value="Tscrpt_reg_TrmB_N"/>
</dbReference>
<dbReference type="EMBL" id="JAGYPE020000040">
    <property type="protein sequence ID" value="MCH6267690.1"/>
    <property type="molecule type" value="Genomic_DNA"/>
</dbReference>
<evidence type="ECO:0000259" key="1">
    <source>
        <dbReference type="Pfam" id="PF01978"/>
    </source>
</evidence>
<dbReference type="AlphaFoldDB" id="A0A9J6MVD2"/>
<organism evidence="2 3">
    <name type="scientific">Neobacillus citreus</name>
    <dbReference type="NCBI Taxonomy" id="2833578"/>
    <lineage>
        <taxon>Bacteria</taxon>
        <taxon>Bacillati</taxon>
        <taxon>Bacillota</taxon>
        <taxon>Bacilli</taxon>
        <taxon>Bacillales</taxon>
        <taxon>Bacillaceae</taxon>
        <taxon>Neobacillus</taxon>
    </lineage>
</organism>
<dbReference type="Gene3D" id="1.10.10.10">
    <property type="entry name" value="Winged helix-like DNA-binding domain superfamily/Winged helix DNA-binding domain"/>
    <property type="match status" value="1"/>
</dbReference>
<keyword evidence="3" id="KW-1185">Reference proteome</keyword>
<dbReference type="Pfam" id="PF01978">
    <property type="entry name" value="TrmB"/>
    <property type="match status" value="1"/>
</dbReference>
<sequence>MVDIVQRLKKLGFNEYEAKSYLSLVKQGPVTAYQVSKESGVPRARIYDVLSTLVDKGIVLKEEINDTTRYSPLPVEIFLQKAQSEWQSTYTGISDSLRSLEASAEKTDNRVITLKDYQTIISYCQTLIKKANSRIVISMWDDMYEVLKDELAEAAADNVTLQGITIHVENPIKNLEVHRITTFTETPSTERWFILSIDSKEMIYGPSIEERSVAFYTDDPVHIYLLEDYVWHDVLVNRLVRRSQDDLDNWITNERKTFFKEK</sequence>
<dbReference type="InterPro" id="IPR036390">
    <property type="entry name" value="WH_DNA-bd_sf"/>
</dbReference>
<dbReference type="PANTHER" id="PTHR34293:SF1">
    <property type="entry name" value="HTH-TYPE TRANSCRIPTIONAL REGULATOR TRMBL2"/>
    <property type="match status" value="1"/>
</dbReference>
<feature type="domain" description="Transcription regulator TrmB N-terminal" evidence="1">
    <location>
        <begin position="8"/>
        <end position="76"/>
    </location>
</feature>
<dbReference type="SUPFAM" id="SSF46785">
    <property type="entry name" value="Winged helix' DNA-binding domain"/>
    <property type="match status" value="1"/>
</dbReference>
<dbReference type="Proteomes" id="UP000677265">
    <property type="component" value="Unassembled WGS sequence"/>
</dbReference>
<name>A0A9J6MVD2_9BACI</name>
<dbReference type="InterPro" id="IPR051797">
    <property type="entry name" value="TrmB-like"/>
</dbReference>
<evidence type="ECO:0000313" key="3">
    <source>
        <dbReference type="Proteomes" id="UP000677265"/>
    </source>
</evidence>
<dbReference type="RefSeq" id="WP_241113974.1">
    <property type="nucleotide sequence ID" value="NZ_JAGYPE020000040.1"/>
</dbReference>
<evidence type="ECO:0000313" key="2">
    <source>
        <dbReference type="EMBL" id="MCH6267690.1"/>
    </source>
</evidence>
<accession>A0A9J6MVD2</accession>
<dbReference type="InterPro" id="IPR036388">
    <property type="entry name" value="WH-like_DNA-bd_sf"/>
</dbReference>
<comment type="caution">
    <text evidence="2">The sequence shown here is derived from an EMBL/GenBank/DDBJ whole genome shotgun (WGS) entry which is preliminary data.</text>
</comment>
<reference evidence="2 3" key="1">
    <citation type="submission" date="2022-03" db="EMBL/GenBank/DDBJ databases">
        <title>Novel Bacillus species.</title>
        <authorList>
            <person name="Liu G."/>
        </authorList>
    </citation>
    <scope>NUCLEOTIDE SEQUENCE [LARGE SCALE GENOMIC DNA]</scope>
    <source>
        <strain evidence="2 3">FJAT-50051</strain>
    </source>
</reference>